<feature type="region of interest" description="Disordered" evidence="9">
    <location>
        <begin position="1"/>
        <end position="130"/>
    </location>
</feature>
<keyword evidence="12" id="KW-1185">Reference proteome</keyword>
<dbReference type="GO" id="GO:0005525">
    <property type="term" value="F:GTP binding"/>
    <property type="evidence" value="ECO:0007669"/>
    <property type="project" value="UniProtKB-KW"/>
</dbReference>
<feature type="domain" description="GTP cyclohydrolase II" evidence="10">
    <location>
        <begin position="143"/>
        <end position="357"/>
    </location>
</feature>
<evidence type="ECO:0000259" key="10">
    <source>
        <dbReference type="Pfam" id="PF00925"/>
    </source>
</evidence>
<evidence type="ECO:0000256" key="1">
    <source>
        <dbReference type="ARBA" id="ARBA00005104"/>
    </source>
</evidence>
<evidence type="ECO:0000313" key="12">
    <source>
        <dbReference type="Proteomes" id="UP000007322"/>
    </source>
</evidence>
<dbReference type="KEGG" id="mtm:MYCTH_2303043"/>
<dbReference type="OMA" id="RLPNVEC"/>
<dbReference type="Gene3D" id="3.40.50.10990">
    <property type="entry name" value="GTP cyclohydrolase II"/>
    <property type="match status" value="1"/>
</dbReference>
<dbReference type="InterPro" id="IPR000926">
    <property type="entry name" value="RibA"/>
</dbReference>
<dbReference type="RefSeq" id="XP_003662434.1">
    <property type="nucleotide sequence ID" value="XM_003662386.1"/>
</dbReference>
<dbReference type="EC" id="3.5.4.25" evidence="3"/>
<dbReference type="eggNOG" id="KOG1284">
    <property type="taxonomic scope" value="Eukaryota"/>
</dbReference>
<evidence type="ECO:0000256" key="6">
    <source>
        <dbReference type="ARBA" id="ARBA00022801"/>
    </source>
</evidence>
<dbReference type="Pfam" id="PF00925">
    <property type="entry name" value="GTP_cyclohydro2"/>
    <property type="match status" value="1"/>
</dbReference>
<keyword evidence="7" id="KW-0342">GTP-binding</keyword>
<comment type="pathway">
    <text evidence="1">Cofactor biosynthesis; riboflavin biosynthesis.</text>
</comment>
<dbReference type="GO" id="GO:0003935">
    <property type="term" value="F:GTP cyclohydrolase II activity"/>
    <property type="evidence" value="ECO:0007669"/>
    <property type="project" value="UniProtKB-EC"/>
</dbReference>
<feature type="compositionally biased region" description="Polar residues" evidence="9">
    <location>
        <begin position="1"/>
        <end position="12"/>
    </location>
</feature>
<evidence type="ECO:0000256" key="8">
    <source>
        <dbReference type="ARBA" id="ARBA00049295"/>
    </source>
</evidence>
<dbReference type="AlphaFoldDB" id="G2Q997"/>
<dbReference type="InParanoid" id="G2Q997"/>
<dbReference type="PANTHER" id="PTHR21327">
    <property type="entry name" value="GTP CYCLOHYDROLASE II-RELATED"/>
    <property type="match status" value="1"/>
</dbReference>
<organism evidence="11 12">
    <name type="scientific">Thermothelomyces thermophilus (strain ATCC 42464 / BCRC 31852 / DSM 1799)</name>
    <name type="common">Sporotrichum thermophile</name>
    <dbReference type="NCBI Taxonomy" id="573729"/>
    <lineage>
        <taxon>Eukaryota</taxon>
        <taxon>Fungi</taxon>
        <taxon>Dikarya</taxon>
        <taxon>Ascomycota</taxon>
        <taxon>Pezizomycotina</taxon>
        <taxon>Sordariomycetes</taxon>
        <taxon>Sordariomycetidae</taxon>
        <taxon>Sordariales</taxon>
        <taxon>Chaetomiaceae</taxon>
        <taxon>Thermothelomyces</taxon>
    </lineage>
</organism>
<dbReference type="HOGENOM" id="CLU_020273_2_4_1"/>
<reference evidence="11 12" key="1">
    <citation type="journal article" date="2011" name="Nat. Biotechnol.">
        <title>Comparative genomic analysis of the thermophilic biomass-degrading fungi Myceliophthora thermophila and Thielavia terrestris.</title>
        <authorList>
            <person name="Berka R.M."/>
            <person name="Grigoriev I.V."/>
            <person name="Otillar R."/>
            <person name="Salamov A."/>
            <person name="Grimwood J."/>
            <person name="Reid I."/>
            <person name="Ishmael N."/>
            <person name="John T."/>
            <person name="Darmond C."/>
            <person name="Moisan M.-C."/>
            <person name="Henrissat B."/>
            <person name="Coutinho P.M."/>
            <person name="Lombard V."/>
            <person name="Natvig D.O."/>
            <person name="Lindquist E."/>
            <person name="Schmutz J."/>
            <person name="Lucas S."/>
            <person name="Harris P."/>
            <person name="Powlowski J."/>
            <person name="Bellemare A."/>
            <person name="Taylor D."/>
            <person name="Butler G."/>
            <person name="de Vries R.P."/>
            <person name="Allijn I.E."/>
            <person name="van den Brink J."/>
            <person name="Ushinsky S."/>
            <person name="Storms R."/>
            <person name="Powell A.J."/>
            <person name="Paulsen I.T."/>
            <person name="Elbourne L.D.H."/>
            <person name="Baker S.E."/>
            <person name="Magnuson J."/>
            <person name="LaBoissiere S."/>
            <person name="Clutterbuck A.J."/>
            <person name="Martinez D."/>
            <person name="Wogulis M."/>
            <person name="de Leon A.L."/>
            <person name="Rey M.W."/>
            <person name="Tsang A."/>
        </authorList>
    </citation>
    <scope>NUCLEOTIDE SEQUENCE [LARGE SCALE GENOMIC DNA]</scope>
    <source>
        <strain evidence="12">ATCC 42464 / BCRC 31852 / DSM 1799</strain>
    </source>
</reference>
<evidence type="ECO:0000256" key="7">
    <source>
        <dbReference type="ARBA" id="ARBA00023134"/>
    </source>
</evidence>
<dbReference type="OrthoDB" id="5569761at2759"/>
<evidence type="ECO:0000256" key="2">
    <source>
        <dbReference type="ARBA" id="ARBA00008131"/>
    </source>
</evidence>
<feature type="compositionally biased region" description="Polar residues" evidence="9">
    <location>
        <begin position="210"/>
        <end position="223"/>
    </location>
</feature>
<feature type="compositionally biased region" description="Pro residues" evidence="9">
    <location>
        <begin position="77"/>
        <end position="94"/>
    </location>
</feature>
<dbReference type="GO" id="GO:0009231">
    <property type="term" value="P:riboflavin biosynthetic process"/>
    <property type="evidence" value="ECO:0007669"/>
    <property type="project" value="UniProtKB-KW"/>
</dbReference>
<dbReference type="NCBIfam" id="NF001591">
    <property type="entry name" value="PRK00393.1"/>
    <property type="match status" value="1"/>
</dbReference>
<evidence type="ECO:0000256" key="3">
    <source>
        <dbReference type="ARBA" id="ARBA00012762"/>
    </source>
</evidence>
<dbReference type="CDD" id="cd00641">
    <property type="entry name" value="GTP_cyclohydro2"/>
    <property type="match status" value="1"/>
</dbReference>
<proteinExistence type="inferred from homology"/>
<keyword evidence="5" id="KW-0547">Nucleotide-binding</keyword>
<gene>
    <name evidence="11" type="ORF">MYCTH_2303043</name>
</gene>
<dbReference type="PANTHER" id="PTHR21327:SF29">
    <property type="entry name" value="GTP CYCLOHYDROLASE-2"/>
    <property type="match status" value="1"/>
</dbReference>
<keyword evidence="6" id="KW-0378">Hydrolase</keyword>
<dbReference type="GeneID" id="11512487"/>
<evidence type="ECO:0000256" key="5">
    <source>
        <dbReference type="ARBA" id="ARBA00022741"/>
    </source>
</evidence>
<comment type="similarity">
    <text evidence="2">Belongs to the GTP cyclohydrolase II family.</text>
</comment>
<feature type="compositionally biased region" description="Low complexity" evidence="9">
    <location>
        <begin position="95"/>
        <end position="106"/>
    </location>
</feature>
<dbReference type="Proteomes" id="UP000007322">
    <property type="component" value="Chromosome 2"/>
</dbReference>
<sequence length="402" mass="42836">MPASELGQTQSDGARLPSFYSPRPEAHSSTSHSDGELEHADFSLSTGNHSAPETVAEDADGSDATQPTPAQASTPLTQPPPPSLLSPAFTPPATPGTSTPSGAGPAVPSSEPRGIPVDSSIPTGGCGTKHPRLLETLPEVECIVRARIPTTTGAEMFLHLYKNNVDNKEHLAIVFGGNIRSKSLDAVREGETEMDRLVRGAYTGRLYPGRTTSGLPETASDGQSGAAPPDYGPPLVRIHSECYTGETVWSARCDCGEQLDEAARLMSLPGNKAGGIIIYLRQEGRGIGLGEKLKAYNLQDLGSDTVEANLLLRHPADARSYGLATAMLLDLGQKEIRLLTNNPDKIRAVEGPHREIVVKERVAMVPLSWKGKGGFRTPEVEGYLKTKIEKMGHMLDLASLPR</sequence>
<feature type="compositionally biased region" description="Low complexity" evidence="9">
    <location>
        <begin position="64"/>
        <end position="76"/>
    </location>
</feature>
<accession>G2Q997</accession>
<comment type="catalytic activity">
    <reaction evidence="8">
        <text>GTP + 4 H2O = 2,5-diamino-6-hydroxy-4-(5-phosphoribosylamino)-pyrimidine + formate + 2 phosphate + 3 H(+)</text>
        <dbReference type="Rhea" id="RHEA:23704"/>
        <dbReference type="ChEBI" id="CHEBI:15377"/>
        <dbReference type="ChEBI" id="CHEBI:15378"/>
        <dbReference type="ChEBI" id="CHEBI:15740"/>
        <dbReference type="ChEBI" id="CHEBI:37565"/>
        <dbReference type="ChEBI" id="CHEBI:43474"/>
        <dbReference type="ChEBI" id="CHEBI:58614"/>
        <dbReference type="EC" id="3.5.4.25"/>
    </reaction>
</comment>
<keyword evidence="4" id="KW-0686">Riboflavin biosynthesis</keyword>
<dbReference type="FunCoup" id="G2Q997">
    <property type="interactions" value="128"/>
</dbReference>
<dbReference type="NCBIfam" id="TIGR00505">
    <property type="entry name" value="ribA"/>
    <property type="match status" value="1"/>
</dbReference>
<dbReference type="InterPro" id="IPR032677">
    <property type="entry name" value="GTP_cyclohydro_II"/>
</dbReference>
<dbReference type="SUPFAM" id="SSF142695">
    <property type="entry name" value="RibA-like"/>
    <property type="match status" value="1"/>
</dbReference>
<dbReference type="STRING" id="573729.G2Q997"/>
<dbReference type="VEuPathDB" id="FungiDB:MYCTH_2303043"/>
<protein>
    <recommendedName>
        <fullName evidence="3">GTP cyclohydrolase II</fullName>
        <ecNumber evidence="3">3.5.4.25</ecNumber>
    </recommendedName>
</protein>
<dbReference type="EMBL" id="CP003003">
    <property type="protein sequence ID" value="AEO57189.1"/>
    <property type="molecule type" value="Genomic_DNA"/>
</dbReference>
<evidence type="ECO:0000313" key="11">
    <source>
        <dbReference type="EMBL" id="AEO57189.1"/>
    </source>
</evidence>
<dbReference type="InterPro" id="IPR036144">
    <property type="entry name" value="RibA-like_sf"/>
</dbReference>
<evidence type="ECO:0000256" key="4">
    <source>
        <dbReference type="ARBA" id="ARBA00022619"/>
    </source>
</evidence>
<feature type="region of interest" description="Disordered" evidence="9">
    <location>
        <begin position="208"/>
        <end position="230"/>
    </location>
</feature>
<name>G2Q997_THET4</name>
<evidence type="ECO:0000256" key="9">
    <source>
        <dbReference type="SAM" id="MobiDB-lite"/>
    </source>
</evidence>